<sequence length="277" mass="26858">MFAKSAIVSLALVAVASPVMSAPVPESFVEARELEARLSLPAGAISGLVKSLGKGLLSGAAVSGLLSLFGDSTSTSTAAPASSRRDLEARAGIASLLDGLIGAGEESLESVLKKAVLGGLASGAAAAGVNAAASHTNRRGIPAAVVEDGAAAAEKGIASILGEGAAGGIGSALGGLGIGAIISKLFGSSSSSSSTAPAASSKRALADLSDAEFNTLLEWINEKNSPSAVAARAVALGSVGKGVAGLVAGLAATQGAESVIGELEKIFKREPSLNELD</sequence>
<name>A0AAD6X874_9AGAR</name>
<dbReference type="Proteomes" id="UP001218188">
    <property type="component" value="Unassembled WGS sequence"/>
</dbReference>
<gene>
    <name evidence="2" type="ORF">C8F04DRAFT_1254004</name>
</gene>
<organism evidence="2 3">
    <name type="scientific">Mycena alexandri</name>
    <dbReference type="NCBI Taxonomy" id="1745969"/>
    <lineage>
        <taxon>Eukaryota</taxon>
        <taxon>Fungi</taxon>
        <taxon>Dikarya</taxon>
        <taxon>Basidiomycota</taxon>
        <taxon>Agaricomycotina</taxon>
        <taxon>Agaricomycetes</taxon>
        <taxon>Agaricomycetidae</taxon>
        <taxon>Agaricales</taxon>
        <taxon>Marasmiineae</taxon>
        <taxon>Mycenaceae</taxon>
        <taxon>Mycena</taxon>
    </lineage>
</organism>
<evidence type="ECO:0000313" key="3">
    <source>
        <dbReference type="Proteomes" id="UP001218188"/>
    </source>
</evidence>
<dbReference type="EMBL" id="JARJCM010000022">
    <property type="protein sequence ID" value="KAJ7040237.1"/>
    <property type="molecule type" value="Genomic_DNA"/>
</dbReference>
<evidence type="ECO:0000256" key="1">
    <source>
        <dbReference type="SAM" id="SignalP"/>
    </source>
</evidence>
<keyword evidence="1" id="KW-0732">Signal</keyword>
<comment type="caution">
    <text evidence="2">The sequence shown here is derived from an EMBL/GenBank/DDBJ whole genome shotgun (WGS) entry which is preliminary data.</text>
</comment>
<keyword evidence="3" id="KW-1185">Reference proteome</keyword>
<proteinExistence type="predicted"/>
<accession>A0AAD6X874</accession>
<feature type="chain" id="PRO_5041903358" evidence="1">
    <location>
        <begin position="22"/>
        <end position="277"/>
    </location>
</feature>
<feature type="signal peptide" evidence="1">
    <location>
        <begin position="1"/>
        <end position="21"/>
    </location>
</feature>
<evidence type="ECO:0000313" key="2">
    <source>
        <dbReference type="EMBL" id="KAJ7040237.1"/>
    </source>
</evidence>
<reference evidence="2" key="1">
    <citation type="submission" date="2023-03" db="EMBL/GenBank/DDBJ databases">
        <title>Massive genome expansion in bonnet fungi (Mycena s.s.) driven by repeated elements and novel gene families across ecological guilds.</title>
        <authorList>
            <consortium name="Lawrence Berkeley National Laboratory"/>
            <person name="Harder C.B."/>
            <person name="Miyauchi S."/>
            <person name="Viragh M."/>
            <person name="Kuo A."/>
            <person name="Thoen E."/>
            <person name="Andreopoulos B."/>
            <person name="Lu D."/>
            <person name="Skrede I."/>
            <person name="Drula E."/>
            <person name="Henrissat B."/>
            <person name="Morin E."/>
            <person name="Kohler A."/>
            <person name="Barry K."/>
            <person name="LaButti K."/>
            <person name="Morin E."/>
            <person name="Salamov A."/>
            <person name="Lipzen A."/>
            <person name="Mereny Z."/>
            <person name="Hegedus B."/>
            <person name="Baldrian P."/>
            <person name="Stursova M."/>
            <person name="Weitz H."/>
            <person name="Taylor A."/>
            <person name="Grigoriev I.V."/>
            <person name="Nagy L.G."/>
            <person name="Martin F."/>
            <person name="Kauserud H."/>
        </authorList>
    </citation>
    <scope>NUCLEOTIDE SEQUENCE</scope>
    <source>
        <strain evidence="2">CBHHK200</strain>
    </source>
</reference>
<dbReference type="AlphaFoldDB" id="A0AAD6X874"/>
<protein>
    <submittedName>
        <fullName evidence="2">Uncharacterized protein</fullName>
    </submittedName>
</protein>